<dbReference type="EMBL" id="JAEHFL010000021">
    <property type="protein sequence ID" value="MBK3429043.1"/>
    <property type="molecule type" value="Genomic_DNA"/>
</dbReference>
<dbReference type="PANTHER" id="PTHR33884:SF3">
    <property type="entry name" value="UPF0410 PROTEIN YMGE"/>
    <property type="match status" value="1"/>
</dbReference>
<evidence type="ECO:0000256" key="4">
    <source>
        <dbReference type="ARBA" id="ARBA00022692"/>
    </source>
</evidence>
<dbReference type="Proteomes" id="UP000603369">
    <property type="component" value="Unassembled WGS sequence"/>
</dbReference>
<sequence>MNLGLGLFSSIVIGIIAGWLAEKIMKRDHGLLTNLIVGVLGGIIGGMIIHFLNIEEGGWIFSLIAATGGACILLWIVGLIKK</sequence>
<name>A0A8I1HTX1_9CORY</name>
<evidence type="ECO:0000313" key="8">
    <source>
        <dbReference type="Proteomes" id="UP000603369"/>
    </source>
</evidence>
<dbReference type="AlphaFoldDB" id="A0A8I1HTX1"/>
<reference evidence="7 8" key="1">
    <citation type="submission" date="2020-12" db="EMBL/GenBank/DDBJ databases">
        <title>Draft genome sequence of the commensal strain Corynebacterium tuberculostearicum MFP09/CIP 102622 isolated from human skin.</title>
        <authorList>
            <person name="Boukerb A.M."/>
            <person name="Janvier X."/>
            <person name="Feuilloley M.G.J."/>
            <person name="Groboillot A."/>
        </authorList>
    </citation>
    <scope>NUCLEOTIDE SEQUENCE [LARGE SCALE GENOMIC DNA]</scope>
    <source>
        <strain evidence="7 8">CIP 102622</strain>
    </source>
</reference>
<comment type="subcellular location">
    <subcellularLocation>
        <location evidence="1">Cell membrane</location>
        <topology evidence="1">Multi-pass membrane protein</topology>
    </subcellularLocation>
</comment>
<organism evidence="7 8">
    <name type="scientific">Corynebacterium tuberculostearicum</name>
    <dbReference type="NCBI Taxonomy" id="38304"/>
    <lineage>
        <taxon>Bacteria</taxon>
        <taxon>Bacillati</taxon>
        <taxon>Actinomycetota</taxon>
        <taxon>Actinomycetes</taxon>
        <taxon>Mycobacteriales</taxon>
        <taxon>Corynebacteriaceae</taxon>
        <taxon>Corynebacterium</taxon>
    </lineage>
</organism>
<protein>
    <submittedName>
        <fullName evidence="7">GlsB/YeaQ/YmgE family stress response membrane protein</fullName>
    </submittedName>
</protein>
<dbReference type="Pfam" id="PF04226">
    <property type="entry name" value="Transgly_assoc"/>
    <property type="match status" value="1"/>
</dbReference>
<keyword evidence="8" id="KW-1185">Reference proteome</keyword>
<evidence type="ECO:0000256" key="3">
    <source>
        <dbReference type="ARBA" id="ARBA00022475"/>
    </source>
</evidence>
<dbReference type="RefSeq" id="WP_005325340.1">
    <property type="nucleotide sequence ID" value="NZ_CP069791.1"/>
</dbReference>
<evidence type="ECO:0000313" key="7">
    <source>
        <dbReference type="EMBL" id="MBK3429043.1"/>
    </source>
</evidence>
<evidence type="ECO:0000256" key="6">
    <source>
        <dbReference type="ARBA" id="ARBA00023136"/>
    </source>
</evidence>
<keyword evidence="3" id="KW-1003">Cell membrane</keyword>
<keyword evidence="5" id="KW-1133">Transmembrane helix</keyword>
<evidence type="ECO:0000256" key="5">
    <source>
        <dbReference type="ARBA" id="ARBA00022989"/>
    </source>
</evidence>
<dbReference type="InterPro" id="IPR007341">
    <property type="entry name" value="Transgly_assoc"/>
</dbReference>
<comment type="similarity">
    <text evidence="2">Belongs to the UPF0410 family.</text>
</comment>
<keyword evidence="6" id="KW-0472">Membrane</keyword>
<gene>
    <name evidence="7" type="ORF">JDP02_11085</name>
</gene>
<evidence type="ECO:0000256" key="2">
    <source>
        <dbReference type="ARBA" id="ARBA00011006"/>
    </source>
</evidence>
<evidence type="ECO:0000256" key="1">
    <source>
        <dbReference type="ARBA" id="ARBA00004651"/>
    </source>
</evidence>
<accession>A0A8I1HTX1</accession>
<dbReference type="GO" id="GO:0005886">
    <property type="term" value="C:plasma membrane"/>
    <property type="evidence" value="ECO:0007669"/>
    <property type="project" value="UniProtKB-SubCell"/>
</dbReference>
<comment type="caution">
    <text evidence="7">The sequence shown here is derived from an EMBL/GenBank/DDBJ whole genome shotgun (WGS) entry which is preliminary data.</text>
</comment>
<dbReference type="PANTHER" id="PTHR33884">
    <property type="entry name" value="UPF0410 PROTEIN YMGE"/>
    <property type="match status" value="1"/>
</dbReference>
<keyword evidence="4" id="KW-0812">Transmembrane</keyword>
<proteinExistence type="inferred from homology"/>